<accession>A0ABW9QRG2</accession>
<evidence type="ECO:0000313" key="2">
    <source>
        <dbReference type="Proteomes" id="UP000437736"/>
    </source>
</evidence>
<comment type="caution">
    <text evidence="1">The sequence shown here is derived from an EMBL/GenBank/DDBJ whole genome shotgun (WGS) entry which is preliminary data.</text>
</comment>
<dbReference type="Proteomes" id="UP000437736">
    <property type="component" value="Unassembled WGS sequence"/>
</dbReference>
<name>A0ABW9QRG2_9ACTN</name>
<evidence type="ECO:0000313" key="1">
    <source>
        <dbReference type="EMBL" id="MST32046.1"/>
    </source>
</evidence>
<organism evidence="1 2">
    <name type="scientific">Acidiferrimicrobium australe</name>
    <dbReference type="NCBI Taxonomy" id="2664430"/>
    <lineage>
        <taxon>Bacteria</taxon>
        <taxon>Bacillati</taxon>
        <taxon>Actinomycetota</taxon>
        <taxon>Acidimicrobiia</taxon>
        <taxon>Acidimicrobiales</taxon>
        <taxon>Acidimicrobiaceae</taxon>
        <taxon>Acidiferrimicrobium</taxon>
    </lineage>
</organism>
<evidence type="ECO:0008006" key="3">
    <source>
        <dbReference type="Google" id="ProtNLM"/>
    </source>
</evidence>
<gene>
    <name evidence="1" type="ORF">GHK86_04810</name>
</gene>
<dbReference type="EMBL" id="WJHE01000201">
    <property type="protein sequence ID" value="MST32046.1"/>
    <property type="molecule type" value="Genomic_DNA"/>
</dbReference>
<keyword evidence="2" id="KW-1185">Reference proteome</keyword>
<protein>
    <recommendedName>
        <fullName evidence="3">DUF3883 domain-containing protein</fullName>
    </recommendedName>
</protein>
<reference evidence="1 2" key="1">
    <citation type="submission" date="2019-11" db="EMBL/GenBank/DDBJ databases">
        <title>Acidiferrimicrobium australis gen. nov., sp. nov., an acidophilic and obligately heterotrophic, member of the Actinobacteria that catalyses dissimilatory oxido- reduction of iron isolated from metal-rich acidic water in Chile.</title>
        <authorList>
            <person name="Gonzalez D."/>
            <person name="Huber K."/>
            <person name="Hedrich S."/>
            <person name="Rojas-Villalobos C."/>
            <person name="Quatrini R."/>
            <person name="Dinamarca M.A."/>
            <person name="Schwarz A."/>
            <person name="Canales C."/>
            <person name="Nancucheo I."/>
        </authorList>
    </citation>
    <scope>NUCLEOTIDE SEQUENCE [LARGE SCALE GENOMIC DNA]</scope>
    <source>
        <strain evidence="1 2">USS-CCA1</strain>
    </source>
</reference>
<proteinExistence type="predicted"/>
<sequence>MRRTSHPAATFSTAYGLTLTATDDWFDPTLHTDTALFVDPFLMFSEHQPPWSTVEQRLVDFFNEALLRVAASRSGARLERETAAAMLSFPEPAALCLGYGNKTIFGLGSGAGLGQAMLQAANDAITAGITNITEFGDLLLFGEGMGCDRVSDVVGNVIKPDFIAYTQAVATRHGIPMTPYLLPHVGYDHQGHRWRREYVNLPANPCWEKTPVILVPRRFLDDLPGLDDDAFWEWVYGSHNEQLRHDLNLAIGSKLKRREIIALAKRRSTLRVRYGQLYVAASRQQPPKPYDLERDPKGLVLPKRVAVSLTQVEPPSSPEGFADYIFSLANDVKRLVEGGLWRYFWDGNRPRGEANAQGLFRAAVTLACRDRDIDVSPETNAGAGPVDFKFSQGWSRRSIVELKLASSSSFWNNVEEQPPAYMDAEGISCGVIVVFQLEDKHCTEAFTAQAQDAVDRAAKERKLDYRIVFVDTRQKPSASKRKRQA</sequence>